<proteinExistence type="predicted"/>
<dbReference type="InterPro" id="IPR000700">
    <property type="entry name" value="PAS-assoc_C"/>
</dbReference>
<dbReference type="NCBIfam" id="TIGR00229">
    <property type="entry name" value="sensory_box"/>
    <property type="match status" value="2"/>
</dbReference>
<feature type="domain" description="PAC" evidence="3">
    <location>
        <begin position="98"/>
        <end position="150"/>
    </location>
</feature>
<protein>
    <submittedName>
        <fullName evidence="4">Tetrathionate response regulatory protein TtrR</fullName>
    </submittedName>
</protein>
<evidence type="ECO:0000259" key="2">
    <source>
        <dbReference type="PROSITE" id="PS50112"/>
    </source>
</evidence>
<dbReference type="InterPro" id="IPR035965">
    <property type="entry name" value="PAS-like_dom_sf"/>
</dbReference>
<dbReference type="GO" id="GO:0006355">
    <property type="term" value="P:regulation of DNA-templated transcription"/>
    <property type="evidence" value="ECO:0007669"/>
    <property type="project" value="InterPro"/>
</dbReference>
<dbReference type="PROSITE" id="PS50112">
    <property type="entry name" value="PAS"/>
    <property type="match status" value="2"/>
</dbReference>
<dbReference type="STRING" id="1936003.STSP2_01020"/>
<evidence type="ECO:0000259" key="3">
    <source>
        <dbReference type="PROSITE" id="PS50113"/>
    </source>
</evidence>
<dbReference type="Gene3D" id="1.10.10.10">
    <property type="entry name" value="Winged helix-like DNA-binding domain superfamily/Winged helix DNA-binding domain"/>
    <property type="match status" value="1"/>
</dbReference>
<dbReference type="PRINTS" id="PR00038">
    <property type="entry name" value="HTHLUXR"/>
</dbReference>
<dbReference type="InterPro" id="IPR000014">
    <property type="entry name" value="PAS"/>
</dbReference>
<evidence type="ECO:0000259" key="1">
    <source>
        <dbReference type="PROSITE" id="PS50043"/>
    </source>
</evidence>
<dbReference type="PANTHER" id="PTHR44757:SF2">
    <property type="entry name" value="BIOFILM ARCHITECTURE MAINTENANCE PROTEIN MBAA"/>
    <property type="match status" value="1"/>
</dbReference>
<dbReference type="PANTHER" id="PTHR44757">
    <property type="entry name" value="DIGUANYLATE CYCLASE DGCP"/>
    <property type="match status" value="1"/>
</dbReference>
<dbReference type="InterPro" id="IPR001610">
    <property type="entry name" value="PAC"/>
</dbReference>
<dbReference type="Pfam" id="PF00196">
    <property type="entry name" value="GerE"/>
    <property type="match status" value="1"/>
</dbReference>
<dbReference type="AlphaFoldDB" id="A0A1U9NJF1"/>
<dbReference type="EMBL" id="CP019791">
    <property type="protein sequence ID" value="AQT67868.1"/>
    <property type="molecule type" value="Genomic_DNA"/>
</dbReference>
<dbReference type="SUPFAM" id="SSF55785">
    <property type="entry name" value="PYP-like sensor domain (PAS domain)"/>
    <property type="match status" value="2"/>
</dbReference>
<dbReference type="CDD" id="cd06170">
    <property type="entry name" value="LuxR_C_like"/>
    <property type="match status" value="1"/>
</dbReference>
<dbReference type="InterPro" id="IPR013767">
    <property type="entry name" value="PAS_fold"/>
</dbReference>
<accession>A0A1U9NJF1</accession>
<dbReference type="PROSITE" id="PS50043">
    <property type="entry name" value="HTH_LUXR_2"/>
    <property type="match status" value="1"/>
</dbReference>
<dbReference type="PROSITE" id="PS00622">
    <property type="entry name" value="HTH_LUXR_1"/>
    <property type="match status" value="1"/>
</dbReference>
<dbReference type="SMART" id="SM00091">
    <property type="entry name" value="PAS"/>
    <property type="match status" value="2"/>
</dbReference>
<organism evidence="4 5">
    <name type="scientific">Anaerohalosphaera lusitana</name>
    <dbReference type="NCBI Taxonomy" id="1936003"/>
    <lineage>
        <taxon>Bacteria</taxon>
        <taxon>Pseudomonadati</taxon>
        <taxon>Planctomycetota</taxon>
        <taxon>Phycisphaerae</taxon>
        <taxon>Sedimentisphaerales</taxon>
        <taxon>Anaerohalosphaeraceae</taxon>
        <taxon>Anaerohalosphaera</taxon>
    </lineage>
</organism>
<evidence type="ECO:0000313" key="4">
    <source>
        <dbReference type="EMBL" id="AQT67868.1"/>
    </source>
</evidence>
<dbReference type="GO" id="GO:0003677">
    <property type="term" value="F:DNA binding"/>
    <property type="evidence" value="ECO:0007669"/>
    <property type="project" value="InterPro"/>
</dbReference>
<dbReference type="InterPro" id="IPR036388">
    <property type="entry name" value="WH-like_DNA-bd_sf"/>
</dbReference>
<gene>
    <name evidence="4" type="primary">ttrR</name>
    <name evidence="4" type="ORF">STSP2_01020</name>
</gene>
<dbReference type="InterPro" id="IPR000792">
    <property type="entry name" value="Tscrpt_reg_LuxR_C"/>
</dbReference>
<feature type="domain" description="HTH luxR-type" evidence="1">
    <location>
        <begin position="287"/>
        <end position="351"/>
    </location>
</feature>
<keyword evidence="5" id="KW-1185">Reference proteome</keyword>
<evidence type="ECO:0000313" key="5">
    <source>
        <dbReference type="Proteomes" id="UP000189674"/>
    </source>
</evidence>
<dbReference type="InterPro" id="IPR052155">
    <property type="entry name" value="Biofilm_reg_signaling"/>
</dbReference>
<dbReference type="SUPFAM" id="SSF46894">
    <property type="entry name" value="C-terminal effector domain of the bipartite response regulators"/>
    <property type="match status" value="1"/>
</dbReference>
<sequence length="356" mass="40373">MNSGENEMVKGLQSVFEGLKGSGDGGRYMAQVLSQVPGGISISDMDGKIVFVNSVFARMFGYTPDEMVGKDVSIYAEHESTPGKAEALRREVKVQGEFKGEIYPKRRDGEQFTALAHMVQLKSPGGEPVGILCSVCEITDYKKTQEALCECESWSRVLVDTVPLGIQELDRDHKIVYCNAPYAQMLQYPREDVIGRKACDFASDEAEQARIEQCLNDIFEKEPAPAIWEGKNKTRQGDIIDLKINWNYRRDNDGKVVGLLAVVEDVTAKRRRKEMEQEWRVKLEGFHERMRRLTPREKEVMYLVAEGKPNKVVAMELDVSPRTVEIHRKRVMDKMEAGSLAELVRYLTKDEDLNQG</sequence>
<reference evidence="5" key="1">
    <citation type="submission" date="2017-02" db="EMBL/GenBank/DDBJ databases">
        <title>Comparative genomics and description of representatives of a novel lineage of planctomycetes thriving in anoxic sediments.</title>
        <authorList>
            <person name="Spring S."/>
            <person name="Bunk B."/>
            <person name="Sproer C."/>
        </authorList>
    </citation>
    <scope>NUCLEOTIDE SEQUENCE [LARGE SCALE GENOMIC DNA]</scope>
    <source>
        <strain evidence="5">ST-NAGAB-D1</strain>
    </source>
</reference>
<feature type="domain" description="PAC" evidence="3">
    <location>
        <begin position="226"/>
        <end position="278"/>
    </location>
</feature>
<feature type="domain" description="PAS" evidence="2">
    <location>
        <begin position="25"/>
        <end position="95"/>
    </location>
</feature>
<dbReference type="PROSITE" id="PS50113">
    <property type="entry name" value="PAC"/>
    <property type="match status" value="2"/>
</dbReference>
<dbReference type="Gene3D" id="3.30.450.20">
    <property type="entry name" value="PAS domain"/>
    <property type="match status" value="2"/>
</dbReference>
<dbReference type="Pfam" id="PF00989">
    <property type="entry name" value="PAS"/>
    <property type="match status" value="2"/>
</dbReference>
<feature type="domain" description="PAS" evidence="2">
    <location>
        <begin position="151"/>
        <end position="222"/>
    </location>
</feature>
<dbReference type="InterPro" id="IPR016032">
    <property type="entry name" value="Sig_transdc_resp-reg_C-effctor"/>
</dbReference>
<dbReference type="SMART" id="SM00421">
    <property type="entry name" value="HTH_LUXR"/>
    <property type="match status" value="1"/>
</dbReference>
<dbReference type="KEGG" id="alus:STSP2_01020"/>
<dbReference type="SMART" id="SM00086">
    <property type="entry name" value="PAC"/>
    <property type="match status" value="2"/>
</dbReference>
<name>A0A1U9NJF1_9BACT</name>
<dbReference type="CDD" id="cd00130">
    <property type="entry name" value="PAS"/>
    <property type="match status" value="2"/>
</dbReference>
<dbReference type="Proteomes" id="UP000189674">
    <property type="component" value="Chromosome"/>
</dbReference>